<dbReference type="SUPFAM" id="SSF57667">
    <property type="entry name" value="beta-beta-alpha zinc fingers"/>
    <property type="match status" value="1"/>
</dbReference>
<protein>
    <recommendedName>
        <fullName evidence="2">C2H2-type domain-containing protein</fullName>
    </recommendedName>
</protein>
<dbReference type="EMBL" id="JAGEUA010000001">
    <property type="protein sequence ID" value="KAL1023833.1"/>
    <property type="molecule type" value="Genomic_DNA"/>
</dbReference>
<dbReference type="PANTHER" id="PTHR31025">
    <property type="entry name" value="SI:CH211-196P9.1-RELATED"/>
    <property type="match status" value="1"/>
</dbReference>
<dbReference type="InterPro" id="IPR013087">
    <property type="entry name" value="Znf_C2H2_type"/>
</dbReference>
<keyword evidence="1" id="KW-0863">Zinc-finger</keyword>
<dbReference type="Pfam" id="PF13912">
    <property type="entry name" value="zf-C2H2_6"/>
    <property type="match status" value="1"/>
</dbReference>
<feature type="domain" description="C2H2-type" evidence="2">
    <location>
        <begin position="249"/>
        <end position="276"/>
    </location>
</feature>
<keyword evidence="4" id="KW-1185">Reference proteome</keyword>
<dbReference type="Pfam" id="PF00096">
    <property type="entry name" value="zf-C2H2"/>
    <property type="match status" value="1"/>
</dbReference>
<keyword evidence="1" id="KW-0479">Metal-binding</keyword>
<organism evidence="3 4">
    <name type="scientific">Umbra pygmaea</name>
    <name type="common">Eastern mudminnow</name>
    <dbReference type="NCBI Taxonomy" id="75934"/>
    <lineage>
        <taxon>Eukaryota</taxon>
        <taxon>Metazoa</taxon>
        <taxon>Chordata</taxon>
        <taxon>Craniata</taxon>
        <taxon>Vertebrata</taxon>
        <taxon>Euteleostomi</taxon>
        <taxon>Actinopterygii</taxon>
        <taxon>Neopterygii</taxon>
        <taxon>Teleostei</taxon>
        <taxon>Protacanthopterygii</taxon>
        <taxon>Esociformes</taxon>
        <taxon>Umbridae</taxon>
        <taxon>Umbra</taxon>
    </lineage>
</organism>
<dbReference type="PROSITE" id="PS00028">
    <property type="entry name" value="ZINC_FINGER_C2H2_1"/>
    <property type="match status" value="2"/>
</dbReference>
<proteinExistence type="predicted"/>
<dbReference type="Proteomes" id="UP001557470">
    <property type="component" value="Unassembled WGS sequence"/>
</dbReference>
<evidence type="ECO:0000259" key="2">
    <source>
        <dbReference type="PROSITE" id="PS50157"/>
    </source>
</evidence>
<dbReference type="SMART" id="SM00355">
    <property type="entry name" value="ZnF_C2H2"/>
    <property type="match status" value="2"/>
</dbReference>
<name>A0ABD0XR58_UMBPY</name>
<evidence type="ECO:0000313" key="4">
    <source>
        <dbReference type="Proteomes" id="UP001557470"/>
    </source>
</evidence>
<sequence length="864" mass="96478">MSAELAFRSRVSAIMEALTTAVVQEICQLMGETYSALRVEMLHKPKIDAVMEKPVNLFNNVSQSAAPTIPGDLPVVGQILNKQEANGIWLEEGAAKDFVSRIPETVRKEPIEPISQSEDSVPWPVWLIKQEEMEPDDEMDSQGNRKWNAETHSAALHIEGESEEEVQSQVSGGSNEFGLQDFKIEFQDSLLPETTEDAAAPIKLKTHSMHALEHSGTTYFQCSLCNEKFQRQSGLARHERHKHGTVKTYCCSVCGKGFTYMKSLNTHELTHSELSTSSALPLDETRKRSVNNDPTDGDAARNMISAILHSRPGGEKVFQEYATSKSLTDSTRRLMVNLVVADMMENHGRTPPSIVRTNYALGIVTLFPYLSDPDSEHGYEQYYDSASGSGYLTWRIKTVGRNTSCKTKQKFYQNGSKAPPPSFAAVEQLSDEQLSVCSAGSDWSAGVLDESQVKKRRRSDEPTDKNAARDMISAILHSKPGGEMVLQEYAKTEGLTESTRRLMVNIVVADMMENYGRTPPSIVRTNYALGIVTLFPYLSDPDSEHGYEKYYDANSGSGYLTWRIKTVGRNTSFKTKDRTKSTYQNGPKIRRSSILATGQLSGVECAEAVTQMKQSTDEALVKEKMKLTFQYRQEVIHDPEKSSNVLDIFPRYLDMPGLINQDFTMLFGEHVSGTFLAKWATFFKPRVIADCKTLPSSEPVEKLLSSAQHKNNGHGWESDLASILLLLHLLPPTSKGPKTGKIPTSQAADHLVKFLTVGTDVKTFLEDVGCEPQPFLLCVGEHKHKLQKFYVVIDQKAIPCQAQTSVAAFDELFKAHYVFSLTYHEALCNFYTFIQTTVYAIDVGKAKESSRVKEIRVRLLNKDT</sequence>
<accession>A0ABD0XR58</accession>
<reference evidence="3 4" key="1">
    <citation type="submission" date="2024-06" db="EMBL/GenBank/DDBJ databases">
        <authorList>
            <person name="Pan Q."/>
            <person name="Wen M."/>
            <person name="Jouanno E."/>
            <person name="Zahm M."/>
            <person name="Klopp C."/>
            <person name="Cabau C."/>
            <person name="Louis A."/>
            <person name="Berthelot C."/>
            <person name="Parey E."/>
            <person name="Roest Crollius H."/>
            <person name="Montfort J."/>
            <person name="Robinson-Rechavi M."/>
            <person name="Bouchez O."/>
            <person name="Lampietro C."/>
            <person name="Lopez Roques C."/>
            <person name="Donnadieu C."/>
            <person name="Postlethwait J."/>
            <person name="Bobe J."/>
            <person name="Verreycken H."/>
            <person name="Guiguen Y."/>
        </authorList>
    </citation>
    <scope>NUCLEOTIDE SEQUENCE [LARGE SCALE GENOMIC DNA]</scope>
    <source>
        <strain evidence="3">Up_M1</strain>
        <tissue evidence="3">Testis</tissue>
    </source>
</reference>
<evidence type="ECO:0000256" key="1">
    <source>
        <dbReference type="PROSITE-ProRule" id="PRU00042"/>
    </source>
</evidence>
<dbReference type="InterPro" id="IPR036236">
    <property type="entry name" value="Znf_C2H2_sf"/>
</dbReference>
<dbReference type="PANTHER" id="PTHR31025:SF29">
    <property type="entry name" value="SI:CH211-196P9.1"/>
    <property type="match status" value="1"/>
</dbReference>
<dbReference type="PROSITE" id="PS50157">
    <property type="entry name" value="ZINC_FINGER_C2H2_2"/>
    <property type="match status" value="2"/>
</dbReference>
<dbReference type="Gene3D" id="3.30.160.60">
    <property type="entry name" value="Classic Zinc Finger"/>
    <property type="match status" value="1"/>
</dbReference>
<feature type="domain" description="C2H2-type" evidence="2">
    <location>
        <begin position="220"/>
        <end position="248"/>
    </location>
</feature>
<keyword evidence="1" id="KW-0862">Zinc</keyword>
<gene>
    <name evidence="3" type="ORF">UPYG_G00046910</name>
</gene>
<dbReference type="AlphaFoldDB" id="A0ABD0XR58"/>
<dbReference type="GO" id="GO:0008270">
    <property type="term" value="F:zinc ion binding"/>
    <property type="evidence" value="ECO:0007669"/>
    <property type="project" value="UniProtKB-KW"/>
</dbReference>
<comment type="caution">
    <text evidence="3">The sequence shown here is derived from an EMBL/GenBank/DDBJ whole genome shotgun (WGS) entry which is preliminary data.</text>
</comment>
<evidence type="ECO:0000313" key="3">
    <source>
        <dbReference type="EMBL" id="KAL1023833.1"/>
    </source>
</evidence>